<gene>
    <name evidence="5" type="ORF">SAMN04489757_1024</name>
</gene>
<dbReference type="AlphaFoldDB" id="A0A1I5BYS0"/>
<keyword evidence="1 5" id="KW-0489">Methyltransferase</keyword>
<dbReference type="PANTHER" id="PTHR12829:SF7">
    <property type="entry name" value="N6-ADENOSINE-METHYLTRANSFERASE CATALYTIC SUBUNIT"/>
    <property type="match status" value="1"/>
</dbReference>
<evidence type="ECO:0000256" key="2">
    <source>
        <dbReference type="ARBA" id="ARBA00022679"/>
    </source>
</evidence>
<comment type="similarity">
    <text evidence="4">Belongs to the MT-A70-like family.</text>
</comment>
<dbReference type="GO" id="GO:0032259">
    <property type="term" value="P:methylation"/>
    <property type="evidence" value="ECO:0007669"/>
    <property type="project" value="UniProtKB-KW"/>
</dbReference>
<dbReference type="EMBL" id="FOWD01000002">
    <property type="protein sequence ID" value="SFN79845.1"/>
    <property type="molecule type" value="Genomic_DNA"/>
</dbReference>
<keyword evidence="2 5" id="KW-0808">Transferase</keyword>
<evidence type="ECO:0000313" key="6">
    <source>
        <dbReference type="Proteomes" id="UP000198806"/>
    </source>
</evidence>
<evidence type="ECO:0000313" key="5">
    <source>
        <dbReference type="EMBL" id="SFN79845.1"/>
    </source>
</evidence>
<dbReference type="GO" id="GO:0003676">
    <property type="term" value="F:nucleic acid binding"/>
    <property type="evidence" value="ECO:0007669"/>
    <property type="project" value="InterPro"/>
</dbReference>
<keyword evidence="6" id="KW-1185">Reference proteome</keyword>
<reference evidence="5 6" key="1">
    <citation type="submission" date="2016-10" db="EMBL/GenBank/DDBJ databases">
        <authorList>
            <person name="de Groot N.N."/>
        </authorList>
    </citation>
    <scope>NUCLEOTIDE SEQUENCE [LARGE SCALE GENOMIC DNA]</scope>
    <source>
        <strain evidence="5 6">DSM 1283</strain>
    </source>
</reference>
<evidence type="ECO:0000256" key="4">
    <source>
        <dbReference type="PROSITE-ProRule" id="PRU00489"/>
    </source>
</evidence>
<dbReference type="InterPro" id="IPR029063">
    <property type="entry name" value="SAM-dependent_MTases_sf"/>
</dbReference>
<evidence type="ECO:0000256" key="3">
    <source>
        <dbReference type="ARBA" id="ARBA00022691"/>
    </source>
</evidence>
<proteinExistence type="inferred from homology"/>
<sequence length="182" mass="21031">MKYNIIYADPPWQYRQSKGQGVAENHYLTMPIEDICNLPVSSISHNDSILFLWTTFPQLPEALTVMRSWGFTYKTVAFVWVKQNKSGNGFFFGLGYWTRSNVEICLLGVKGHPKRVSKKVHQLIVSPLERHSKKPDIIREKIIELVGDLPRIELFARQETAGWDIWGNEVKSSISLERLCKH</sequence>
<keyword evidence="3" id="KW-0949">S-adenosyl-L-methionine</keyword>
<dbReference type="STRING" id="1527.SAMN04489757_1024"/>
<evidence type="ECO:0000256" key="1">
    <source>
        <dbReference type="ARBA" id="ARBA00022603"/>
    </source>
</evidence>
<protein>
    <submittedName>
        <fullName evidence="5">Site-specific DNA-methyltransferase (Adenine-specific)</fullName>
    </submittedName>
</protein>
<dbReference type="GO" id="GO:0008168">
    <property type="term" value="F:methyltransferase activity"/>
    <property type="evidence" value="ECO:0007669"/>
    <property type="project" value="UniProtKB-KW"/>
</dbReference>
<dbReference type="InterPro" id="IPR002052">
    <property type="entry name" value="DNA_methylase_N6_adenine_CS"/>
</dbReference>
<dbReference type="PROSITE" id="PS00092">
    <property type="entry name" value="N6_MTASE"/>
    <property type="match status" value="1"/>
</dbReference>
<dbReference type="Pfam" id="PF05063">
    <property type="entry name" value="MT-A70"/>
    <property type="match status" value="1"/>
</dbReference>
<dbReference type="SUPFAM" id="SSF53335">
    <property type="entry name" value="S-adenosyl-L-methionine-dependent methyltransferases"/>
    <property type="match status" value="1"/>
</dbReference>
<accession>A0A1I5BYS0</accession>
<name>A0A1I5BYS0_9FIRM</name>
<dbReference type="PANTHER" id="PTHR12829">
    <property type="entry name" value="N6-ADENOSINE-METHYLTRANSFERASE"/>
    <property type="match status" value="1"/>
</dbReference>
<dbReference type="PROSITE" id="PS51143">
    <property type="entry name" value="MT_A70"/>
    <property type="match status" value="1"/>
</dbReference>
<dbReference type="InterPro" id="IPR007757">
    <property type="entry name" value="MT-A70-like"/>
</dbReference>
<dbReference type="Proteomes" id="UP000198806">
    <property type="component" value="Unassembled WGS sequence"/>
</dbReference>
<organism evidence="5 6">
    <name type="scientific">Anaerocolumna aminovalerica</name>
    <dbReference type="NCBI Taxonomy" id="1527"/>
    <lineage>
        <taxon>Bacteria</taxon>
        <taxon>Bacillati</taxon>
        <taxon>Bacillota</taxon>
        <taxon>Clostridia</taxon>
        <taxon>Lachnospirales</taxon>
        <taxon>Lachnospiraceae</taxon>
        <taxon>Anaerocolumna</taxon>
    </lineage>
</organism>